<dbReference type="EMBL" id="ML986509">
    <property type="protein sequence ID" value="KAF2273523.1"/>
    <property type="molecule type" value="Genomic_DNA"/>
</dbReference>
<feature type="compositionally biased region" description="Pro residues" evidence="1">
    <location>
        <begin position="1"/>
        <end position="15"/>
    </location>
</feature>
<dbReference type="RefSeq" id="XP_033651062.1">
    <property type="nucleotide sequence ID" value="XM_033799924.1"/>
</dbReference>
<sequence>MSLPSPSPLRSPTKPPGASGSPQGPPIRRDYSDPDAGYEFLGMPHVNFTSIIINGSKMVVSCSSRRILQGLRRRLQSRPPKRRRPKRISLRPRTRSPTRRKPKQRIGHRILLRAVPPTRTELRAHTASSPIRVSIRSHQFYTELVAGSILHDGSRRIYLDAVRTVLRIAQHGGCAVRHVAGYAVRSARSSYAPNTTGRAVV</sequence>
<evidence type="ECO:0000313" key="3">
    <source>
        <dbReference type="Proteomes" id="UP000800097"/>
    </source>
</evidence>
<feature type="region of interest" description="Disordered" evidence="1">
    <location>
        <begin position="72"/>
        <end position="104"/>
    </location>
</feature>
<dbReference type="AlphaFoldDB" id="A0A6A6JBG4"/>
<evidence type="ECO:0000256" key="1">
    <source>
        <dbReference type="SAM" id="MobiDB-lite"/>
    </source>
</evidence>
<name>A0A6A6JBG4_WESOR</name>
<reference evidence="2" key="1">
    <citation type="journal article" date="2020" name="Stud. Mycol.">
        <title>101 Dothideomycetes genomes: a test case for predicting lifestyles and emergence of pathogens.</title>
        <authorList>
            <person name="Haridas S."/>
            <person name="Albert R."/>
            <person name="Binder M."/>
            <person name="Bloem J."/>
            <person name="Labutti K."/>
            <person name="Salamov A."/>
            <person name="Andreopoulos B."/>
            <person name="Baker S."/>
            <person name="Barry K."/>
            <person name="Bills G."/>
            <person name="Bluhm B."/>
            <person name="Cannon C."/>
            <person name="Castanera R."/>
            <person name="Culley D."/>
            <person name="Daum C."/>
            <person name="Ezra D."/>
            <person name="Gonzalez J."/>
            <person name="Henrissat B."/>
            <person name="Kuo A."/>
            <person name="Liang C."/>
            <person name="Lipzen A."/>
            <person name="Lutzoni F."/>
            <person name="Magnuson J."/>
            <person name="Mondo S."/>
            <person name="Nolan M."/>
            <person name="Ohm R."/>
            <person name="Pangilinan J."/>
            <person name="Park H.-J."/>
            <person name="Ramirez L."/>
            <person name="Alfaro M."/>
            <person name="Sun H."/>
            <person name="Tritt A."/>
            <person name="Yoshinaga Y."/>
            <person name="Zwiers L.-H."/>
            <person name="Turgeon B."/>
            <person name="Goodwin S."/>
            <person name="Spatafora J."/>
            <person name="Crous P."/>
            <person name="Grigoriev I."/>
        </authorList>
    </citation>
    <scope>NUCLEOTIDE SEQUENCE</scope>
    <source>
        <strain evidence="2">CBS 379.55</strain>
    </source>
</reference>
<feature type="region of interest" description="Disordered" evidence="1">
    <location>
        <begin position="1"/>
        <end position="35"/>
    </location>
</feature>
<protein>
    <submittedName>
        <fullName evidence="2">Uncharacterized protein</fullName>
    </submittedName>
</protein>
<gene>
    <name evidence="2" type="ORF">EI97DRAFT_444821</name>
</gene>
<evidence type="ECO:0000313" key="2">
    <source>
        <dbReference type="EMBL" id="KAF2273523.1"/>
    </source>
</evidence>
<proteinExistence type="predicted"/>
<organism evidence="2 3">
    <name type="scientific">Westerdykella ornata</name>
    <dbReference type="NCBI Taxonomy" id="318751"/>
    <lineage>
        <taxon>Eukaryota</taxon>
        <taxon>Fungi</taxon>
        <taxon>Dikarya</taxon>
        <taxon>Ascomycota</taxon>
        <taxon>Pezizomycotina</taxon>
        <taxon>Dothideomycetes</taxon>
        <taxon>Pleosporomycetidae</taxon>
        <taxon>Pleosporales</taxon>
        <taxon>Sporormiaceae</taxon>
        <taxon>Westerdykella</taxon>
    </lineage>
</organism>
<keyword evidence="3" id="KW-1185">Reference proteome</keyword>
<dbReference type="Proteomes" id="UP000800097">
    <property type="component" value="Unassembled WGS sequence"/>
</dbReference>
<accession>A0A6A6JBG4</accession>
<dbReference type="GeneID" id="54553099"/>